<feature type="compositionally biased region" description="Pro residues" evidence="1">
    <location>
        <begin position="14"/>
        <end position="23"/>
    </location>
</feature>
<evidence type="ECO:0000256" key="1">
    <source>
        <dbReference type="SAM" id="MobiDB-lite"/>
    </source>
</evidence>
<evidence type="ECO:0000313" key="2">
    <source>
        <dbReference type="EMBL" id="OAE21612.1"/>
    </source>
</evidence>
<feature type="compositionally biased region" description="Polar residues" evidence="1">
    <location>
        <begin position="453"/>
        <end position="467"/>
    </location>
</feature>
<feature type="region of interest" description="Disordered" evidence="1">
    <location>
        <begin position="307"/>
        <end position="367"/>
    </location>
</feature>
<organism evidence="2 3">
    <name type="scientific">Marchantia polymorpha subsp. ruderalis</name>
    <dbReference type="NCBI Taxonomy" id="1480154"/>
    <lineage>
        <taxon>Eukaryota</taxon>
        <taxon>Viridiplantae</taxon>
        <taxon>Streptophyta</taxon>
        <taxon>Embryophyta</taxon>
        <taxon>Marchantiophyta</taxon>
        <taxon>Marchantiopsida</taxon>
        <taxon>Marchantiidae</taxon>
        <taxon>Marchantiales</taxon>
        <taxon>Marchantiaceae</taxon>
        <taxon>Marchantia</taxon>
    </lineage>
</organism>
<feature type="compositionally biased region" description="Low complexity" evidence="1">
    <location>
        <begin position="31"/>
        <end position="56"/>
    </location>
</feature>
<comment type="caution">
    <text evidence="2">The sequence shown here is derived from an EMBL/GenBank/DDBJ whole genome shotgun (WGS) entry which is preliminary data.</text>
</comment>
<evidence type="ECO:0000313" key="3">
    <source>
        <dbReference type="Proteomes" id="UP000077202"/>
    </source>
</evidence>
<feature type="region of interest" description="Disordered" evidence="1">
    <location>
        <begin position="1"/>
        <end position="293"/>
    </location>
</feature>
<keyword evidence="3" id="KW-1185">Reference proteome</keyword>
<dbReference type="AlphaFoldDB" id="A0A176VMQ4"/>
<feature type="region of interest" description="Disordered" evidence="1">
    <location>
        <begin position="381"/>
        <end position="467"/>
    </location>
</feature>
<dbReference type="Proteomes" id="UP000077202">
    <property type="component" value="Unassembled WGS sequence"/>
</dbReference>
<feature type="compositionally biased region" description="Polar residues" evidence="1">
    <location>
        <begin position="98"/>
        <end position="107"/>
    </location>
</feature>
<feature type="compositionally biased region" description="Polar residues" evidence="1">
    <location>
        <begin position="317"/>
        <end position="358"/>
    </location>
</feature>
<accession>A0A176VMQ4</accession>
<feature type="compositionally biased region" description="Acidic residues" evidence="1">
    <location>
        <begin position="113"/>
        <end position="122"/>
    </location>
</feature>
<feature type="compositionally biased region" description="Acidic residues" evidence="1">
    <location>
        <begin position="58"/>
        <end position="71"/>
    </location>
</feature>
<feature type="compositionally biased region" description="Basic and acidic residues" evidence="1">
    <location>
        <begin position="392"/>
        <end position="407"/>
    </location>
</feature>
<name>A0A176VMQ4_MARPO</name>
<feature type="compositionally biased region" description="Polar residues" evidence="1">
    <location>
        <begin position="153"/>
        <end position="165"/>
    </location>
</feature>
<gene>
    <name evidence="2" type="ORF">AXG93_939s1200</name>
</gene>
<proteinExistence type="predicted"/>
<protein>
    <submittedName>
        <fullName evidence="2">Uncharacterized protein</fullName>
    </submittedName>
</protein>
<feature type="compositionally biased region" description="Polar residues" evidence="1">
    <location>
        <begin position="427"/>
        <end position="443"/>
    </location>
</feature>
<feature type="compositionally biased region" description="Low complexity" evidence="1">
    <location>
        <begin position="134"/>
        <end position="147"/>
    </location>
</feature>
<sequence length="467" mass="48858">MSQQPSSSYVAAPAPVPLPPPKLFTPAITTSGLAAIPPPSSSSLPRAIPAAPQPAQVDDFEDDDDDWDDFQDGSQDVTSSTPTPDVNMDSDFQPFSPGPSNGTSTLEPKQDGSPEEDVDDFEAFSAPSVPENLSAAVVSSSSSSSVVGKNESAESSPKLVSSHPTSPRMGEVNHDQDAAGSSSTPESRERVATGDEASLDDENIQTPGISSNSKPDVGANQSLLESAEAEDAPFFHNAPHSESSSSATSQPDVETKEIIGDVSGSTTGIESNSISTNTVSEQEADSYSDHVSEVSSDLKVFHLAVDAPASKGEGSGVETNSVEETVSTPDCSGLVSEQSTETNAIESFGETQQDTAHNPNLHKEDSVELAVDTDFIDVEKETHINTEPGDIAEEKPEFIVKKGKDVDDGGDGQECSMEKPGDVLSFESRNSEVTSEKASSLLSNVGEMEHEQSALSSATTTSKRTSQ</sequence>
<feature type="compositionally biased region" description="Polar residues" evidence="1">
    <location>
        <begin position="263"/>
        <end position="281"/>
    </location>
</feature>
<feature type="compositionally biased region" description="Low complexity" evidence="1">
    <location>
        <begin position="1"/>
        <end position="13"/>
    </location>
</feature>
<reference evidence="2" key="1">
    <citation type="submission" date="2016-03" db="EMBL/GenBank/DDBJ databases">
        <title>Mechanisms controlling the formation of the plant cell surface in tip-growing cells are functionally conserved among land plants.</title>
        <authorList>
            <person name="Honkanen S."/>
            <person name="Jones V.A."/>
            <person name="Morieri G."/>
            <person name="Champion C."/>
            <person name="Hetherington A.J."/>
            <person name="Kelly S."/>
            <person name="Saint-Marcoux D."/>
            <person name="Proust H."/>
            <person name="Prescott H."/>
            <person name="Dolan L."/>
        </authorList>
    </citation>
    <scope>NUCLEOTIDE SEQUENCE [LARGE SCALE GENOMIC DNA]</scope>
    <source>
        <tissue evidence="2">Whole gametophyte</tissue>
    </source>
</reference>
<feature type="compositionally biased region" description="Polar residues" evidence="1">
    <location>
        <begin position="204"/>
        <end position="224"/>
    </location>
</feature>
<dbReference type="EMBL" id="LVLJ01003379">
    <property type="protein sequence ID" value="OAE21612.1"/>
    <property type="molecule type" value="Genomic_DNA"/>
</dbReference>